<dbReference type="GO" id="GO:0003735">
    <property type="term" value="F:structural constituent of ribosome"/>
    <property type="evidence" value="ECO:0007669"/>
    <property type="project" value="InterPro"/>
</dbReference>
<keyword evidence="2 4" id="KW-0689">Ribosomal protein</keyword>
<keyword evidence="3 4" id="KW-0687">Ribonucleoprotein</keyword>
<gene>
    <name evidence="5" type="ORF">QR46_2412</name>
</gene>
<proteinExistence type="inferred from homology"/>
<evidence type="ECO:0000256" key="4">
    <source>
        <dbReference type="RuleBase" id="RU004005"/>
    </source>
</evidence>
<sequence>MVKYAFKSDNLLVGKSRRDGVKASFKNTYSTCRAIKGMRVKRAFAYLDNVLNHKEIVPFFKFYKGVGRHSQARGSGTDKGRWPEKSVVVVKDILKQAVSNAKHAHKKEEDELYVVSYCVNRARGRRRRTFRAHGRISKYESQPCHVEIIVGPKPVDVEKAKALQ</sequence>
<protein>
    <submittedName>
        <fullName evidence="5">LSU ribosomal protein L22P/L17</fullName>
    </submittedName>
</protein>
<dbReference type="Gene3D" id="3.90.470.10">
    <property type="entry name" value="Ribosomal protein L22/L17"/>
    <property type="match status" value="1"/>
</dbReference>
<dbReference type="GO" id="GO:0022625">
    <property type="term" value="C:cytosolic large ribosomal subunit"/>
    <property type="evidence" value="ECO:0007669"/>
    <property type="project" value="TreeGrafter"/>
</dbReference>
<evidence type="ECO:0000313" key="6">
    <source>
        <dbReference type="Proteomes" id="UP000070089"/>
    </source>
</evidence>
<dbReference type="Proteomes" id="UP000070089">
    <property type="component" value="Unassembled WGS sequence"/>
</dbReference>
<dbReference type="PANTHER" id="PTHR11593:SF10">
    <property type="entry name" value="60S RIBOSOMAL PROTEIN L17"/>
    <property type="match status" value="1"/>
</dbReference>
<dbReference type="PANTHER" id="PTHR11593">
    <property type="entry name" value="60S RIBOSOMAL PROTEIN L17"/>
    <property type="match status" value="1"/>
</dbReference>
<evidence type="ECO:0000256" key="2">
    <source>
        <dbReference type="ARBA" id="ARBA00022980"/>
    </source>
</evidence>
<dbReference type="PROSITE" id="PS00464">
    <property type="entry name" value="RIBOSOMAL_L22"/>
    <property type="match status" value="1"/>
</dbReference>
<dbReference type="EMBL" id="JXTI01000063">
    <property type="protein sequence ID" value="KWX13593.1"/>
    <property type="molecule type" value="Genomic_DNA"/>
</dbReference>
<dbReference type="FunFam" id="3.90.470.10:FF:000027">
    <property type="entry name" value="LSU ribosomal protein L22P"/>
    <property type="match status" value="1"/>
</dbReference>
<evidence type="ECO:0000313" key="5">
    <source>
        <dbReference type="EMBL" id="KWX13593.1"/>
    </source>
</evidence>
<dbReference type="OrthoDB" id="10254664at2759"/>
<dbReference type="InterPro" id="IPR001063">
    <property type="entry name" value="Ribosomal_uL22"/>
</dbReference>
<name>A0A132NU24_GIAIN</name>
<dbReference type="InterPro" id="IPR018260">
    <property type="entry name" value="Ribosomal_uL22_CS"/>
</dbReference>
<accession>A0A132NU24</accession>
<dbReference type="SUPFAM" id="SSF54843">
    <property type="entry name" value="Ribosomal protein L22"/>
    <property type="match status" value="1"/>
</dbReference>
<organism evidence="5 6">
    <name type="scientific">Giardia duodenalis assemblage B</name>
    <dbReference type="NCBI Taxonomy" id="1394984"/>
    <lineage>
        <taxon>Eukaryota</taxon>
        <taxon>Metamonada</taxon>
        <taxon>Diplomonadida</taxon>
        <taxon>Hexamitidae</taxon>
        <taxon>Giardiinae</taxon>
        <taxon>Giardia</taxon>
    </lineage>
</organism>
<reference evidence="5 6" key="1">
    <citation type="journal article" date="2015" name="Mol. Biochem. Parasitol.">
        <title>Identification of polymorphic genes for use in assemblage B genotyping assays through comparative genomics of multiple assemblage B Giardia duodenalis isolates.</title>
        <authorList>
            <person name="Wielinga C."/>
            <person name="Thompson R.C."/>
            <person name="Monis P."/>
            <person name="Ryan U."/>
        </authorList>
    </citation>
    <scope>NUCLEOTIDE SEQUENCE [LARGE SCALE GENOMIC DNA]</scope>
    <source>
        <strain evidence="5 6">BAH15c1</strain>
    </source>
</reference>
<dbReference type="NCBIfam" id="TIGR01038">
    <property type="entry name" value="uL22_arch_euk"/>
    <property type="match status" value="1"/>
</dbReference>
<dbReference type="CDD" id="cd00336">
    <property type="entry name" value="Ribosomal_L22"/>
    <property type="match status" value="1"/>
</dbReference>
<dbReference type="Pfam" id="PF00237">
    <property type="entry name" value="Ribosomal_L22"/>
    <property type="match status" value="1"/>
</dbReference>
<comment type="similarity">
    <text evidence="1 4">Belongs to the universal ribosomal protein uL22 family.</text>
</comment>
<dbReference type="InterPro" id="IPR005721">
    <property type="entry name" value="Ribosomal_uL22_euk/arc"/>
</dbReference>
<evidence type="ECO:0000256" key="3">
    <source>
        <dbReference type="ARBA" id="ARBA00023274"/>
    </source>
</evidence>
<dbReference type="VEuPathDB" id="GiardiaDB:QR46_2412"/>
<dbReference type="GO" id="GO:0002181">
    <property type="term" value="P:cytoplasmic translation"/>
    <property type="evidence" value="ECO:0007669"/>
    <property type="project" value="TreeGrafter"/>
</dbReference>
<comment type="caution">
    <text evidence="5">The sequence shown here is derived from an EMBL/GenBank/DDBJ whole genome shotgun (WGS) entry which is preliminary data.</text>
</comment>
<evidence type="ECO:0000256" key="1">
    <source>
        <dbReference type="ARBA" id="ARBA00009451"/>
    </source>
</evidence>
<dbReference type="InterPro" id="IPR036394">
    <property type="entry name" value="Ribosomal_uL22_sf"/>
</dbReference>
<dbReference type="AlphaFoldDB" id="A0A132NU24"/>